<dbReference type="EMBL" id="JADGJW010000770">
    <property type="protein sequence ID" value="KAJ3212635.1"/>
    <property type="molecule type" value="Genomic_DNA"/>
</dbReference>
<evidence type="ECO:0000256" key="2">
    <source>
        <dbReference type="ARBA" id="ARBA00013194"/>
    </source>
</evidence>
<dbReference type="Proteomes" id="UP001211065">
    <property type="component" value="Unassembled WGS sequence"/>
</dbReference>
<dbReference type="Gene3D" id="2.40.100.10">
    <property type="entry name" value="Cyclophilin-like"/>
    <property type="match status" value="1"/>
</dbReference>
<keyword evidence="3" id="KW-0697">Rotamase</keyword>
<dbReference type="GO" id="GO:0005737">
    <property type="term" value="C:cytoplasm"/>
    <property type="evidence" value="ECO:0007669"/>
    <property type="project" value="TreeGrafter"/>
</dbReference>
<evidence type="ECO:0000313" key="7">
    <source>
        <dbReference type="Proteomes" id="UP001211065"/>
    </source>
</evidence>
<protein>
    <recommendedName>
        <fullName evidence="2">peptidylprolyl isomerase</fullName>
        <ecNumber evidence="2">5.2.1.8</ecNumber>
    </recommendedName>
</protein>
<dbReference type="InterPro" id="IPR002130">
    <property type="entry name" value="Cyclophilin-type_PPIase_dom"/>
</dbReference>
<reference evidence="6" key="1">
    <citation type="submission" date="2020-05" db="EMBL/GenBank/DDBJ databases">
        <title>Phylogenomic resolution of chytrid fungi.</title>
        <authorList>
            <person name="Stajich J.E."/>
            <person name="Amses K."/>
            <person name="Simmons R."/>
            <person name="Seto K."/>
            <person name="Myers J."/>
            <person name="Bonds A."/>
            <person name="Quandt C.A."/>
            <person name="Barry K."/>
            <person name="Liu P."/>
            <person name="Grigoriev I."/>
            <person name="Longcore J.E."/>
            <person name="James T.Y."/>
        </authorList>
    </citation>
    <scope>NUCLEOTIDE SEQUENCE</scope>
    <source>
        <strain evidence="6">JEL0476</strain>
    </source>
</reference>
<sequence>MSLIKNKVGTTTTIESSKKKSDIEQTLTEVSLYGCVRHPQFIIAKEILESLYKTLPHLFTKSDFNLIPLCDLEYRDFRHKKKKQANIVDNLFPSIIVQVEKKLKINNNVEKIEHFNLPDFLIYLKKTLPNFNFETEKSEEEYNNEAGILFLKTLGKLENPLVFVNISIDNLHAGKIIIELFRDKVPKIVDQFLSFVEPKDSNGPSYLNTSFSRLVARGWIQGGEIMKVDEEGIEELICEPLVEDENFIVKHDRRGIISMINQGPNSNVSAFMILLSEGMEYFDKKYVAFGRVLEGEGTLNNIEMVETRFERPVKDIKISEIGIYRV</sequence>
<keyword evidence="4 6" id="KW-0413">Isomerase</keyword>
<accession>A0AAD5XW90</accession>
<dbReference type="SUPFAM" id="SSF50891">
    <property type="entry name" value="Cyclophilin-like"/>
    <property type="match status" value="1"/>
</dbReference>
<dbReference type="PANTHER" id="PTHR11071:SF561">
    <property type="entry name" value="PEPTIDYL-PROLYL CIS-TRANS ISOMERASE D-RELATED"/>
    <property type="match status" value="1"/>
</dbReference>
<dbReference type="EC" id="5.2.1.8" evidence="2"/>
<name>A0AAD5XW90_9FUNG</name>
<comment type="catalytic activity">
    <reaction evidence="1">
        <text>[protein]-peptidylproline (omega=180) = [protein]-peptidylproline (omega=0)</text>
        <dbReference type="Rhea" id="RHEA:16237"/>
        <dbReference type="Rhea" id="RHEA-COMP:10747"/>
        <dbReference type="Rhea" id="RHEA-COMP:10748"/>
        <dbReference type="ChEBI" id="CHEBI:83833"/>
        <dbReference type="ChEBI" id="CHEBI:83834"/>
        <dbReference type="EC" id="5.2.1.8"/>
    </reaction>
</comment>
<evidence type="ECO:0000256" key="4">
    <source>
        <dbReference type="ARBA" id="ARBA00023235"/>
    </source>
</evidence>
<dbReference type="PRINTS" id="PR00153">
    <property type="entry name" value="CSAPPISMRASE"/>
</dbReference>
<dbReference type="PANTHER" id="PTHR11071">
    <property type="entry name" value="PEPTIDYL-PROLYL CIS-TRANS ISOMERASE"/>
    <property type="match status" value="1"/>
</dbReference>
<dbReference type="AlphaFoldDB" id="A0AAD5XW90"/>
<keyword evidence="7" id="KW-1185">Reference proteome</keyword>
<dbReference type="InterPro" id="IPR029000">
    <property type="entry name" value="Cyclophilin-like_dom_sf"/>
</dbReference>
<gene>
    <name evidence="6" type="primary">PPIL6</name>
    <name evidence="6" type="ORF">HK099_007697</name>
</gene>
<proteinExistence type="predicted"/>
<comment type="caution">
    <text evidence="6">The sequence shown here is derived from an EMBL/GenBank/DDBJ whole genome shotgun (WGS) entry which is preliminary data.</text>
</comment>
<evidence type="ECO:0000256" key="3">
    <source>
        <dbReference type="ARBA" id="ARBA00023110"/>
    </source>
</evidence>
<dbReference type="PROSITE" id="PS50072">
    <property type="entry name" value="CSA_PPIASE_2"/>
    <property type="match status" value="1"/>
</dbReference>
<dbReference type="GO" id="GO:0003755">
    <property type="term" value="F:peptidyl-prolyl cis-trans isomerase activity"/>
    <property type="evidence" value="ECO:0007669"/>
    <property type="project" value="UniProtKB-KW"/>
</dbReference>
<evidence type="ECO:0000313" key="6">
    <source>
        <dbReference type="EMBL" id="KAJ3212635.1"/>
    </source>
</evidence>
<dbReference type="Pfam" id="PF00160">
    <property type="entry name" value="Pro_isomerase"/>
    <property type="match status" value="1"/>
</dbReference>
<evidence type="ECO:0000259" key="5">
    <source>
        <dbReference type="PROSITE" id="PS50072"/>
    </source>
</evidence>
<feature type="domain" description="PPIase cyclophilin-type" evidence="5">
    <location>
        <begin position="163"/>
        <end position="323"/>
    </location>
</feature>
<evidence type="ECO:0000256" key="1">
    <source>
        <dbReference type="ARBA" id="ARBA00000971"/>
    </source>
</evidence>
<organism evidence="6 7">
    <name type="scientific">Clydaea vesicula</name>
    <dbReference type="NCBI Taxonomy" id="447962"/>
    <lineage>
        <taxon>Eukaryota</taxon>
        <taxon>Fungi</taxon>
        <taxon>Fungi incertae sedis</taxon>
        <taxon>Chytridiomycota</taxon>
        <taxon>Chytridiomycota incertae sedis</taxon>
        <taxon>Chytridiomycetes</taxon>
        <taxon>Lobulomycetales</taxon>
        <taxon>Lobulomycetaceae</taxon>
        <taxon>Clydaea</taxon>
    </lineage>
</organism>